<comment type="caution">
    <text evidence="1">The sequence shown here is derived from an EMBL/GenBank/DDBJ whole genome shotgun (WGS) entry which is preliminary data.</text>
</comment>
<dbReference type="EMBL" id="VTYF01000003">
    <property type="protein sequence ID" value="NOI08929.1"/>
    <property type="molecule type" value="Genomic_DNA"/>
</dbReference>
<dbReference type="Proteomes" id="UP000714625">
    <property type="component" value="Unassembled WGS sequence"/>
</dbReference>
<dbReference type="Proteomes" id="UP000054316">
    <property type="component" value="Unassembled WGS sequence"/>
</dbReference>
<keyword evidence="4" id="KW-1185">Reference proteome</keyword>
<dbReference type="EMBL" id="AAXMUW010000107">
    <property type="protein sequence ID" value="EGQ9138182.1"/>
    <property type="molecule type" value="Genomic_DNA"/>
</dbReference>
<evidence type="ECO:0000313" key="6">
    <source>
        <dbReference type="Proteomes" id="UP000714625"/>
    </source>
</evidence>
<name>A0A0H0YGN6_VIBAL</name>
<reference evidence="1" key="3">
    <citation type="submission" date="2019-11" db="EMBL/GenBank/DDBJ databases">
        <authorList>
            <consortium name="PulseNet: The National Subtyping Network for Foodborne Disease Surveillance"/>
            <person name="Tarr C.L."/>
            <person name="Trees E."/>
            <person name="Katz L.S."/>
            <person name="Carleton-Romer H.A."/>
            <person name="Stroika S."/>
            <person name="Kucerova Z."/>
            <person name="Roache K.F."/>
            <person name="Sabol A.L."/>
            <person name="Besser J."/>
            <person name="Gerner-Smidt P."/>
        </authorList>
    </citation>
    <scope>NUCLEOTIDE SEQUENCE</scope>
    <source>
        <strain evidence="1">PNUSAV001129</strain>
    </source>
</reference>
<dbReference type="RefSeq" id="WP_005376294.1">
    <property type="nucleotide sequence ID" value="NZ_AP023186.1"/>
</dbReference>
<organism evidence="1 6">
    <name type="scientific">Vibrio alginolyticus</name>
    <dbReference type="NCBI Taxonomy" id="663"/>
    <lineage>
        <taxon>Bacteria</taxon>
        <taxon>Pseudomonadati</taxon>
        <taxon>Pseudomonadota</taxon>
        <taxon>Gammaproteobacteria</taxon>
        <taxon>Vibrionales</taxon>
        <taxon>Vibrionaceae</taxon>
        <taxon>Vibrio</taxon>
    </lineage>
</organism>
<evidence type="ECO:0000313" key="2">
    <source>
        <dbReference type="EMBL" id="NOI08929.1"/>
    </source>
</evidence>
<gene>
    <name evidence="3" type="ORF">AL553_016315</name>
    <name evidence="2" type="ORF">F0254_08610</name>
    <name evidence="1" type="ORF">GHY86_24040</name>
</gene>
<protein>
    <submittedName>
        <fullName evidence="1">DUF3319 domain-containing protein</fullName>
    </submittedName>
</protein>
<evidence type="ECO:0000313" key="4">
    <source>
        <dbReference type="Proteomes" id="UP000054316"/>
    </source>
</evidence>
<evidence type="ECO:0000313" key="1">
    <source>
        <dbReference type="EMBL" id="EGQ9138182.1"/>
    </source>
</evidence>
<reference evidence="2 5" key="2">
    <citation type="submission" date="2019-09" db="EMBL/GenBank/DDBJ databases">
        <title>Draft genome sequencing and comparative genomics of hatchery-associated Vibrios.</title>
        <authorList>
            <person name="Kehlet-Delgado H."/>
            <person name="Mueller R.S."/>
        </authorList>
    </citation>
    <scope>NUCLEOTIDE SEQUENCE [LARGE SCALE GENOMIC DNA]</scope>
    <source>
        <strain evidence="2 5">081416A</strain>
    </source>
</reference>
<sequence>MAISNYRGFNLQSVGSDGSVWKVKIKNHVLQGSLTAVKKSIDWWCDTASIIDPKEFASLGQRVQQTGVAKSEVFNGYTIQNDTGQPNSWYCMFNGKLIKGSKAAIQRHIEAYLVAKQKAMQAQQQKKQ</sequence>
<dbReference type="Proteomes" id="UP000532247">
    <property type="component" value="Unassembled WGS sequence"/>
</dbReference>
<dbReference type="OrthoDB" id="5872855at2"/>
<proteinExistence type="predicted"/>
<accession>A0A0H0YGN6</accession>
<reference evidence="3 4" key="1">
    <citation type="submission" date="2017-12" db="EMBL/GenBank/DDBJ databases">
        <title>FDA dAtabase for Regulatory Grade micrObial Sequences (FDA-ARGOS): Supporting development and validation of Infectious Disease Dx tests.</title>
        <authorList>
            <person name="Hoffmann M."/>
            <person name="Allard M."/>
            <person name="Evans P."/>
            <person name="Brown E."/>
            <person name="Tallon L.J."/>
            <person name="Sadzewicz L."/>
            <person name="Sengamalay N."/>
            <person name="Ott S."/>
            <person name="Godinez A."/>
            <person name="Nagaraj S."/>
            <person name="Vavikolanu K."/>
            <person name="Aluvathingal J."/>
            <person name="Nadendla S."/>
            <person name="Hobson J."/>
            <person name="Sichtig H."/>
        </authorList>
    </citation>
    <scope>NUCLEOTIDE SEQUENCE [LARGE SCALE GENOMIC DNA]</scope>
    <source>
        <strain evidence="4">ATCC 17749</strain>
        <strain evidence="3">FDAARGOS_97</strain>
    </source>
</reference>
<dbReference type="InterPro" id="IPR021753">
    <property type="entry name" value="DUF3319"/>
</dbReference>
<dbReference type="eggNOG" id="ENOG5031N0Q">
    <property type="taxonomic scope" value="Bacteria"/>
</dbReference>
<dbReference type="EMBL" id="LOSN02000002">
    <property type="protein sequence ID" value="PNP19245.1"/>
    <property type="molecule type" value="Genomic_DNA"/>
</dbReference>
<evidence type="ECO:0000313" key="5">
    <source>
        <dbReference type="Proteomes" id="UP000532247"/>
    </source>
</evidence>
<dbReference type="STRING" id="663.BAU10_19565"/>
<dbReference type="Pfam" id="PF11782">
    <property type="entry name" value="DUF3319"/>
    <property type="match status" value="1"/>
</dbReference>
<evidence type="ECO:0000313" key="3">
    <source>
        <dbReference type="EMBL" id="PNP19245.1"/>
    </source>
</evidence>
<dbReference type="AlphaFoldDB" id="A0A0H0YGN6"/>